<keyword evidence="3" id="KW-1185">Reference proteome</keyword>
<dbReference type="AlphaFoldDB" id="A0AAD8ELV0"/>
<accession>A0AAD8ELV0</accession>
<protein>
    <submittedName>
        <fullName evidence="2">Uncharacterized protein</fullName>
    </submittedName>
</protein>
<feature type="transmembrane region" description="Helical" evidence="1">
    <location>
        <begin position="143"/>
        <end position="165"/>
    </location>
</feature>
<evidence type="ECO:0000313" key="3">
    <source>
        <dbReference type="Proteomes" id="UP001233999"/>
    </source>
</evidence>
<dbReference type="Proteomes" id="UP001233999">
    <property type="component" value="Unassembled WGS sequence"/>
</dbReference>
<gene>
    <name evidence="2" type="ORF">L9F63_013771</name>
</gene>
<reference evidence="2" key="1">
    <citation type="journal article" date="2023" name="IScience">
        <title>Live-bearing cockroach genome reveals convergent evolutionary mechanisms linked to viviparity in insects and beyond.</title>
        <authorList>
            <person name="Fouks B."/>
            <person name="Harrison M.C."/>
            <person name="Mikhailova A.A."/>
            <person name="Marchal E."/>
            <person name="English S."/>
            <person name="Carruthers M."/>
            <person name="Jennings E.C."/>
            <person name="Chiamaka E.L."/>
            <person name="Frigard R.A."/>
            <person name="Pippel M."/>
            <person name="Attardo G.M."/>
            <person name="Benoit J.B."/>
            <person name="Bornberg-Bauer E."/>
            <person name="Tobe S.S."/>
        </authorList>
    </citation>
    <scope>NUCLEOTIDE SEQUENCE</scope>
    <source>
        <strain evidence="2">Stay&amp;Tobe</strain>
    </source>
</reference>
<reference evidence="2" key="2">
    <citation type="submission" date="2023-05" db="EMBL/GenBank/DDBJ databases">
        <authorList>
            <person name="Fouks B."/>
        </authorList>
    </citation>
    <scope>NUCLEOTIDE SEQUENCE</scope>
    <source>
        <strain evidence="2">Stay&amp;Tobe</strain>
        <tissue evidence="2">Testes</tissue>
    </source>
</reference>
<feature type="transmembrane region" description="Helical" evidence="1">
    <location>
        <begin position="18"/>
        <end position="39"/>
    </location>
</feature>
<feature type="non-terminal residue" evidence="2">
    <location>
        <position position="1"/>
    </location>
</feature>
<evidence type="ECO:0000313" key="2">
    <source>
        <dbReference type="EMBL" id="KAJ9594911.1"/>
    </source>
</evidence>
<keyword evidence="1" id="KW-0472">Membrane</keyword>
<name>A0AAD8ELV0_DIPPU</name>
<feature type="non-terminal residue" evidence="2">
    <location>
        <position position="192"/>
    </location>
</feature>
<proteinExistence type="predicted"/>
<comment type="caution">
    <text evidence="2">The sequence shown here is derived from an EMBL/GenBank/DDBJ whole genome shotgun (WGS) entry which is preliminary data.</text>
</comment>
<organism evidence="2 3">
    <name type="scientific">Diploptera punctata</name>
    <name type="common">Pacific beetle cockroach</name>
    <dbReference type="NCBI Taxonomy" id="6984"/>
    <lineage>
        <taxon>Eukaryota</taxon>
        <taxon>Metazoa</taxon>
        <taxon>Ecdysozoa</taxon>
        <taxon>Arthropoda</taxon>
        <taxon>Hexapoda</taxon>
        <taxon>Insecta</taxon>
        <taxon>Pterygota</taxon>
        <taxon>Neoptera</taxon>
        <taxon>Polyneoptera</taxon>
        <taxon>Dictyoptera</taxon>
        <taxon>Blattodea</taxon>
        <taxon>Blaberoidea</taxon>
        <taxon>Blaberidae</taxon>
        <taxon>Diplopterinae</taxon>
        <taxon>Diploptera</taxon>
    </lineage>
</organism>
<dbReference type="EMBL" id="JASPKZ010002704">
    <property type="protein sequence ID" value="KAJ9594911.1"/>
    <property type="molecule type" value="Genomic_DNA"/>
</dbReference>
<keyword evidence="1" id="KW-0812">Transmembrane</keyword>
<sequence length="192" mass="21713">LAFCYTVKTFTNQNHDEVYLKLILHHSFIIILFATMSAAVQKNFHLNCTVTLILLDPTYFVLTGSSRVSFVLIRMTICLLIYKHYVNGRRVFAALISLVSSTLSSISFSLSQHLKSGYHILMKINTTNSLSSLEVVNIGLGHLSMICARCVTISLLWIFTLPLLLNDDINQCVQTILEYSFSDYPKGRKKLV</sequence>
<keyword evidence="1" id="KW-1133">Transmembrane helix</keyword>
<evidence type="ECO:0000256" key="1">
    <source>
        <dbReference type="SAM" id="Phobius"/>
    </source>
</evidence>
<feature type="transmembrane region" description="Helical" evidence="1">
    <location>
        <begin position="91"/>
        <end position="110"/>
    </location>
</feature>
<feature type="transmembrane region" description="Helical" evidence="1">
    <location>
        <begin position="59"/>
        <end position="82"/>
    </location>
</feature>